<keyword evidence="3" id="KW-1185">Reference proteome</keyword>
<evidence type="ECO:0000313" key="2">
    <source>
        <dbReference type="EMBL" id="OIW35043.1"/>
    </source>
</evidence>
<reference evidence="2 3" key="1">
    <citation type="submission" date="2016-10" db="EMBL/GenBank/DDBJ databases">
        <title>Draft genome sequence of Coniochaeta ligniaria NRRL30616, a lignocellulolytic fungus for bioabatement of inhibitors in plant biomass hydrolysates.</title>
        <authorList>
            <consortium name="DOE Joint Genome Institute"/>
            <person name="Jimenez D.J."/>
            <person name="Hector R.E."/>
            <person name="Riley R."/>
            <person name="Sun H."/>
            <person name="Grigoriev I.V."/>
            <person name="Van Elsas J.D."/>
            <person name="Nichols N.N."/>
        </authorList>
    </citation>
    <scope>NUCLEOTIDE SEQUENCE [LARGE SCALE GENOMIC DNA]</scope>
    <source>
        <strain evidence="2 3">NRRL 30616</strain>
    </source>
</reference>
<sequence>MEHVGWKGRVNEGLIEALFECLREDFPEGPVTCGQSGVGLNSSCSMYLSGYSCVAAKQQEQLISAQVPLRHRLALKVLCLGPKRPGAPKTLAVASLFRKWEKTSTLAGSFPSLLTHSNLIDCFQNNPHPKNNNTTSGPVPTTLHHRRNPHFNL</sequence>
<evidence type="ECO:0000313" key="3">
    <source>
        <dbReference type="Proteomes" id="UP000182658"/>
    </source>
</evidence>
<name>A0A1J7J6Q0_9PEZI</name>
<proteinExistence type="predicted"/>
<feature type="compositionally biased region" description="Polar residues" evidence="1">
    <location>
        <begin position="125"/>
        <end position="139"/>
    </location>
</feature>
<feature type="compositionally biased region" description="Basic residues" evidence="1">
    <location>
        <begin position="143"/>
        <end position="153"/>
    </location>
</feature>
<accession>A0A1J7J6Q0</accession>
<dbReference type="EMBL" id="KV875093">
    <property type="protein sequence ID" value="OIW35043.1"/>
    <property type="molecule type" value="Genomic_DNA"/>
</dbReference>
<feature type="region of interest" description="Disordered" evidence="1">
    <location>
        <begin position="125"/>
        <end position="153"/>
    </location>
</feature>
<protein>
    <submittedName>
        <fullName evidence="2">Uncharacterized protein</fullName>
    </submittedName>
</protein>
<gene>
    <name evidence="2" type="ORF">CONLIGDRAFT_39724</name>
</gene>
<dbReference type="AlphaFoldDB" id="A0A1J7J6Q0"/>
<dbReference type="Proteomes" id="UP000182658">
    <property type="component" value="Unassembled WGS sequence"/>
</dbReference>
<evidence type="ECO:0000256" key="1">
    <source>
        <dbReference type="SAM" id="MobiDB-lite"/>
    </source>
</evidence>
<dbReference type="InParanoid" id="A0A1J7J6Q0"/>
<organism evidence="2 3">
    <name type="scientific">Coniochaeta ligniaria NRRL 30616</name>
    <dbReference type="NCBI Taxonomy" id="1408157"/>
    <lineage>
        <taxon>Eukaryota</taxon>
        <taxon>Fungi</taxon>
        <taxon>Dikarya</taxon>
        <taxon>Ascomycota</taxon>
        <taxon>Pezizomycotina</taxon>
        <taxon>Sordariomycetes</taxon>
        <taxon>Sordariomycetidae</taxon>
        <taxon>Coniochaetales</taxon>
        <taxon>Coniochaetaceae</taxon>
        <taxon>Coniochaeta</taxon>
    </lineage>
</organism>